<dbReference type="PANTHER" id="PTHR42917:SF2">
    <property type="entry name" value="2,4-DIENOYL-COA REDUCTASE [(2E)-ENOYL-COA-PRODUCING]"/>
    <property type="match status" value="1"/>
</dbReference>
<dbReference type="InterPro" id="IPR051793">
    <property type="entry name" value="NADH:flavin_oxidoreductase"/>
</dbReference>
<protein>
    <recommendedName>
        <fullName evidence="5">FAD/NAD(P)-binding domain-containing protein</fullName>
    </recommendedName>
</protein>
<keyword evidence="2" id="KW-0285">Flavoprotein</keyword>
<dbReference type="EMBL" id="BARV01034033">
    <property type="protein sequence ID" value="GAI56383.1"/>
    <property type="molecule type" value="Genomic_DNA"/>
</dbReference>
<organism evidence="6">
    <name type="scientific">marine sediment metagenome</name>
    <dbReference type="NCBI Taxonomy" id="412755"/>
    <lineage>
        <taxon>unclassified sequences</taxon>
        <taxon>metagenomes</taxon>
        <taxon>ecological metagenomes</taxon>
    </lineage>
</organism>
<reference evidence="6" key="1">
    <citation type="journal article" date="2014" name="Front. Microbiol.">
        <title>High frequency of phylogenetically diverse reductive dehalogenase-homologous genes in deep subseafloor sedimentary metagenomes.</title>
        <authorList>
            <person name="Kawai M."/>
            <person name="Futagami T."/>
            <person name="Toyoda A."/>
            <person name="Takaki Y."/>
            <person name="Nishi S."/>
            <person name="Hori S."/>
            <person name="Arai W."/>
            <person name="Tsubouchi T."/>
            <person name="Morono Y."/>
            <person name="Uchiyama I."/>
            <person name="Ito T."/>
            <person name="Fujiyama A."/>
            <person name="Inagaki F."/>
            <person name="Takami H."/>
        </authorList>
    </citation>
    <scope>NUCLEOTIDE SEQUENCE</scope>
    <source>
        <strain evidence="6">Expedition CK06-06</strain>
    </source>
</reference>
<comment type="cofactor">
    <cofactor evidence="1">
        <name>FMN</name>
        <dbReference type="ChEBI" id="CHEBI:58210"/>
    </cofactor>
</comment>
<dbReference type="Pfam" id="PF07992">
    <property type="entry name" value="Pyr_redox_2"/>
    <property type="match status" value="1"/>
</dbReference>
<evidence type="ECO:0000256" key="3">
    <source>
        <dbReference type="ARBA" id="ARBA00022643"/>
    </source>
</evidence>
<evidence type="ECO:0000313" key="6">
    <source>
        <dbReference type="EMBL" id="GAI56383.1"/>
    </source>
</evidence>
<dbReference type="PRINTS" id="PR00368">
    <property type="entry name" value="FADPNR"/>
</dbReference>
<dbReference type="GO" id="GO:0016491">
    <property type="term" value="F:oxidoreductase activity"/>
    <property type="evidence" value="ECO:0007669"/>
    <property type="project" value="UniProtKB-KW"/>
</dbReference>
<dbReference type="Gene3D" id="3.50.50.60">
    <property type="entry name" value="FAD/NAD(P)-binding domain"/>
    <property type="match status" value="1"/>
</dbReference>
<proteinExistence type="predicted"/>
<evidence type="ECO:0000256" key="4">
    <source>
        <dbReference type="ARBA" id="ARBA00023002"/>
    </source>
</evidence>
<keyword evidence="4" id="KW-0560">Oxidoreductase</keyword>
<evidence type="ECO:0000259" key="5">
    <source>
        <dbReference type="Pfam" id="PF07992"/>
    </source>
</evidence>
<feature type="non-terminal residue" evidence="6">
    <location>
        <position position="1"/>
    </location>
</feature>
<dbReference type="SUPFAM" id="SSF51905">
    <property type="entry name" value="FAD/NAD(P)-binding domain"/>
    <property type="match status" value="1"/>
</dbReference>
<name>X1PKK8_9ZZZZ</name>
<keyword evidence="3" id="KW-0288">FMN</keyword>
<feature type="domain" description="FAD/NAD(P)-binding" evidence="5">
    <location>
        <begin position="2"/>
        <end position="129"/>
    </location>
</feature>
<gene>
    <name evidence="6" type="ORF">S06H3_53386</name>
</gene>
<evidence type="ECO:0000256" key="2">
    <source>
        <dbReference type="ARBA" id="ARBA00022630"/>
    </source>
</evidence>
<dbReference type="PANTHER" id="PTHR42917">
    <property type="entry name" value="2,4-DIENOYL-COA REDUCTASE"/>
    <property type="match status" value="1"/>
</dbReference>
<dbReference type="PRINTS" id="PR00411">
    <property type="entry name" value="PNDRDTASEI"/>
</dbReference>
<comment type="caution">
    <text evidence="6">The sequence shown here is derived from an EMBL/GenBank/DDBJ whole genome shotgun (WGS) entry which is preliminary data.</text>
</comment>
<dbReference type="InterPro" id="IPR023753">
    <property type="entry name" value="FAD/NAD-binding_dom"/>
</dbReference>
<sequence length="139" mass="14798">GDKVVVIGGGVVGGETAEFLADKGKKVTVVEMLDDLAAGMERWHKQYLLERLDLLGATILTKTKAEAVQEEGLVVSTEAGQKQVLAADTIVLATGATPNQELYRELAGKVSEIYLVGDCVEPRRILEATAEGFLVSQAI</sequence>
<evidence type="ECO:0000256" key="1">
    <source>
        <dbReference type="ARBA" id="ARBA00001917"/>
    </source>
</evidence>
<accession>X1PKK8</accession>
<dbReference type="InterPro" id="IPR036188">
    <property type="entry name" value="FAD/NAD-bd_sf"/>
</dbReference>
<dbReference type="AlphaFoldDB" id="X1PKK8"/>